<dbReference type="Pfam" id="PF03931">
    <property type="entry name" value="Skp1_POZ"/>
    <property type="match status" value="1"/>
</dbReference>
<dbReference type="Proteomes" id="UP001175271">
    <property type="component" value="Unassembled WGS sequence"/>
</dbReference>
<dbReference type="InterPro" id="IPR011333">
    <property type="entry name" value="SKP1/BTB/POZ_sf"/>
</dbReference>
<name>A0AA39H5I8_9BILA</name>
<accession>A0AA39H5I8</accession>
<dbReference type="GO" id="GO:0006511">
    <property type="term" value="P:ubiquitin-dependent protein catabolic process"/>
    <property type="evidence" value="ECO:0007669"/>
    <property type="project" value="InterPro"/>
</dbReference>
<dbReference type="SUPFAM" id="SSF81382">
    <property type="entry name" value="Skp1 dimerisation domain-like"/>
    <property type="match status" value="1"/>
</dbReference>
<dbReference type="AlphaFoldDB" id="A0AA39H5I8"/>
<evidence type="ECO:0000259" key="3">
    <source>
        <dbReference type="Pfam" id="PF03931"/>
    </source>
</evidence>
<keyword evidence="5" id="KW-1185">Reference proteome</keyword>
<proteinExistence type="inferred from homology"/>
<evidence type="ECO:0000256" key="1">
    <source>
        <dbReference type="ARBA" id="ARBA00009993"/>
    </source>
</evidence>
<evidence type="ECO:0000313" key="5">
    <source>
        <dbReference type="Proteomes" id="UP001175271"/>
    </source>
</evidence>
<evidence type="ECO:0000313" key="4">
    <source>
        <dbReference type="EMBL" id="KAK0398187.1"/>
    </source>
</evidence>
<dbReference type="SMART" id="SM00512">
    <property type="entry name" value="Skp1"/>
    <property type="match status" value="1"/>
</dbReference>
<keyword evidence="2" id="KW-0833">Ubl conjugation pathway</keyword>
<evidence type="ECO:0000256" key="2">
    <source>
        <dbReference type="ARBA" id="ARBA00022786"/>
    </source>
</evidence>
<comment type="similarity">
    <text evidence="1">Belongs to the SKP1 family.</text>
</comment>
<dbReference type="InterPro" id="IPR001232">
    <property type="entry name" value="SKP1-like"/>
</dbReference>
<organism evidence="4 5">
    <name type="scientific">Steinernema hermaphroditum</name>
    <dbReference type="NCBI Taxonomy" id="289476"/>
    <lineage>
        <taxon>Eukaryota</taxon>
        <taxon>Metazoa</taxon>
        <taxon>Ecdysozoa</taxon>
        <taxon>Nematoda</taxon>
        <taxon>Chromadorea</taxon>
        <taxon>Rhabditida</taxon>
        <taxon>Tylenchina</taxon>
        <taxon>Panagrolaimomorpha</taxon>
        <taxon>Strongyloidoidea</taxon>
        <taxon>Steinernematidae</taxon>
        <taxon>Steinernema</taxon>
    </lineage>
</organism>
<gene>
    <name evidence="4" type="ORF">QR680_002463</name>
</gene>
<comment type="caution">
    <text evidence="4">The sequence shown here is derived from an EMBL/GenBank/DDBJ whole genome shotgun (WGS) entry which is preliminary data.</text>
</comment>
<dbReference type="Gene3D" id="3.30.710.10">
    <property type="entry name" value="Potassium Channel Kv1.1, Chain A"/>
    <property type="match status" value="1"/>
</dbReference>
<feature type="domain" description="SKP1 component POZ" evidence="3">
    <location>
        <begin position="89"/>
        <end position="148"/>
    </location>
</feature>
<dbReference type="PANTHER" id="PTHR11165">
    <property type="entry name" value="SKP1"/>
    <property type="match status" value="1"/>
</dbReference>
<protein>
    <recommendedName>
        <fullName evidence="3">SKP1 component POZ domain-containing protein</fullName>
    </recommendedName>
</protein>
<dbReference type="InterPro" id="IPR016073">
    <property type="entry name" value="Skp1_comp_POZ"/>
</dbReference>
<dbReference type="EMBL" id="JAUCMV010000005">
    <property type="protein sequence ID" value="KAK0398187.1"/>
    <property type="molecule type" value="Genomic_DNA"/>
</dbReference>
<dbReference type="SUPFAM" id="SSF54695">
    <property type="entry name" value="POZ domain"/>
    <property type="match status" value="1"/>
</dbReference>
<dbReference type="InterPro" id="IPR016897">
    <property type="entry name" value="SKP1"/>
</dbReference>
<dbReference type="InterPro" id="IPR036296">
    <property type="entry name" value="SKP1-like_dim_sf"/>
</dbReference>
<sequence length="226" mass="25393">MTSSFNEAHDLALVPQTPETAHNSMQVTLATKTLETQKQVQTVVSEEKYIGTLEKTSECDYTPELKKSRFRSPMPIESSEDDSAAVHIVNLKSMEGDVFPIEKHIIERQSITLKNLFECGIKHSETVPLDKCTSDALRVVVEWCRKHAELTVSSTAEDINHAKYLRQLTDEESEILQMDSEKLAELLKTAHFLEIPTLLDAGCMMAAKQIQAIDSAEGIQKYLNIQ</sequence>
<reference evidence="4" key="1">
    <citation type="submission" date="2023-06" db="EMBL/GenBank/DDBJ databases">
        <title>Genomic analysis of the entomopathogenic nematode Steinernema hermaphroditum.</title>
        <authorList>
            <person name="Schwarz E.M."/>
            <person name="Heppert J.K."/>
            <person name="Baniya A."/>
            <person name="Schwartz H.T."/>
            <person name="Tan C.-H."/>
            <person name="Antoshechkin I."/>
            <person name="Sternberg P.W."/>
            <person name="Goodrich-Blair H."/>
            <person name="Dillman A.R."/>
        </authorList>
    </citation>
    <scope>NUCLEOTIDE SEQUENCE</scope>
    <source>
        <strain evidence="4">PS9179</strain>
        <tissue evidence="4">Whole animal</tissue>
    </source>
</reference>